<dbReference type="Pfam" id="PF12833">
    <property type="entry name" value="HTH_18"/>
    <property type="match status" value="1"/>
</dbReference>
<dbReference type="InterPro" id="IPR018060">
    <property type="entry name" value="HTH_AraC"/>
</dbReference>
<name>A0A9X4QUR3_9BACL</name>
<dbReference type="InterPro" id="IPR009057">
    <property type="entry name" value="Homeodomain-like_sf"/>
</dbReference>
<dbReference type="PROSITE" id="PS00041">
    <property type="entry name" value="HTH_ARAC_FAMILY_1"/>
    <property type="match status" value="1"/>
</dbReference>
<keyword evidence="2" id="KW-0238">DNA-binding</keyword>
<dbReference type="SUPFAM" id="SSF46689">
    <property type="entry name" value="Homeodomain-like"/>
    <property type="match status" value="1"/>
</dbReference>
<dbReference type="GO" id="GO:0003700">
    <property type="term" value="F:DNA-binding transcription factor activity"/>
    <property type="evidence" value="ECO:0007669"/>
    <property type="project" value="InterPro"/>
</dbReference>
<dbReference type="InterPro" id="IPR018062">
    <property type="entry name" value="HTH_AraC-typ_CS"/>
</dbReference>
<organism evidence="5 6">
    <name type="scientific">Cohnella rhizosphaerae</name>
    <dbReference type="NCBI Taxonomy" id="1457232"/>
    <lineage>
        <taxon>Bacteria</taxon>
        <taxon>Bacillati</taxon>
        <taxon>Bacillota</taxon>
        <taxon>Bacilli</taxon>
        <taxon>Bacillales</taxon>
        <taxon>Paenibacillaceae</taxon>
        <taxon>Cohnella</taxon>
    </lineage>
</organism>
<evidence type="ECO:0000256" key="3">
    <source>
        <dbReference type="ARBA" id="ARBA00023163"/>
    </source>
</evidence>
<protein>
    <submittedName>
        <fullName evidence="5">Helix-turn-helix transcriptional regulator</fullName>
    </submittedName>
</protein>
<keyword evidence="3" id="KW-0804">Transcription</keyword>
<evidence type="ECO:0000256" key="1">
    <source>
        <dbReference type="ARBA" id="ARBA00023015"/>
    </source>
</evidence>
<dbReference type="GO" id="GO:0043565">
    <property type="term" value="F:sequence-specific DNA binding"/>
    <property type="evidence" value="ECO:0007669"/>
    <property type="project" value="InterPro"/>
</dbReference>
<evidence type="ECO:0000313" key="5">
    <source>
        <dbReference type="EMBL" id="MDG0810747.1"/>
    </source>
</evidence>
<dbReference type="PROSITE" id="PS01124">
    <property type="entry name" value="HTH_ARAC_FAMILY_2"/>
    <property type="match status" value="1"/>
</dbReference>
<comment type="caution">
    <text evidence="5">The sequence shown here is derived from an EMBL/GenBank/DDBJ whole genome shotgun (WGS) entry which is preliminary data.</text>
</comment>
<dbReference type="SMART" id="SM00342">
    <property type="entry name" value="HTH_ARAC"/>
    <property type="match status" value="1"/>
</dbReference>
<dbReference type="RefSeq" id="WP_277532748.1">
    <property type="nucleotide sequence ID" value="NZ_JAPDIA010000003.1"/>
</dbReference>
<sequence length="62" mass="7341">MADYINEVRLQNAVLLLETNNWQVNEISEKVGFSSQSYFFKLFKKRFGTTPKDYRIKKSMGM</sequence>
<dbReference type="AlphaFoldDB" id="A0A9X4QUR3"/>
<evidence type="ECO:0000259" key="4">
    <source>
        <dbReference type="PROSITE" id="PS01124"/>
    </source>
</evidence>
<dbReference type="PANTHER" id="PTHR43280:SF2">
    <property type="entry name" value="HTH-TYPE TRANSCRIPTIONAL REGULATOR EXSA"/>
    <property type="match status" value="1"/>
</dbReference>
<reference evidence="5" key="1">
    <citation type="submission" date="2022-10" db="EMBL/GenBank/DDBJ databases">
        <title>Comparative genomic analysis of Cohnella hashimotonis sp. nov., isolated from the International Space Station.</title>
        <authorList>
            <person name="Simpson A."/>
            <person name="Venkateswaran K."/>
        </authorList>
    </citation>
    <scope>NUCLEOTIDE SEQUENCE</scope>
    <source>
        <strain evidence="5">DSM 28161</strain>
    </source>
</reference>
<proteinExistence type="predicted"/>
<evidence type="ECO:0000313" key="6">
    <source>
        <dbReference type="Proteomes" id="UP001153404"/>
    </source>
</evidence>
<dbReference type="EMBL" id="JAPDIA010000003">
    <property type="protein sequence ID" value="MDG0810747.1"/>
    <property type="molecule type" value="Genomic_DNA"/>
</dbReference>
<dbReference type="Proteomes" id="UP001153404">
    <property type="component" value="Unassembled WGS sequence"/>
</dbReference>
<gene>
    <name evidence="5" type="ORF">OMP40_16235</name>
</gene>
<feature type="domain" description="HTH araC/xylS-type" evidence="4">
    <location>
        <begin position="1"/>
        <end position="57"/>
    </location>
</feature>
<evidence type="ECO:0000256" key="2">
    <source>
        <dbReference type="ARBA" id="ARBA00023125"/>
    </source>
</evidence>
<dbReference type="PRINTS" id="PR00032">
    <property type="entry name" value="HTHARAC"/>
</dbReference>
<dbReference type="PANTHER" id="PTHR43280">
    <property type="entry name" value="ARAC-FAMILY TRANSCRIPTIONAL REGULATOR"/>
    <property type="match status" value="1"/>
</dbReference>
<keyword evidence="6" id="KW-1185">Reference proteome</keyword>
<dbReference type="InterPro" id="IPR020449">
    <property type="entry name" value="Tscrpt_reg_AraC-type_HTH"/>
</dbReference>
<dbReference type="Gene3D" id="1.10.10.60">
    <property type="entry name" value="Homeodomain-like"/>
    <property type="match status" value="1"/>
</dbReference>
<keyword evidence="1" id="KW-0805">Transcription regulation</keyword>
<accession>A0A9X4QUR3</accession>